<dbReference type="InterPro" id="IPR016580">
    <property type="entry name" value="HUS1"/>
</dbReference>
<dbReference type="GO" id="GO:0035861">
    <property type="term" value="C:site of double-strand break"/>
    <property type="evidence" value="ECO:0007669"/>
    <property type="project" value="TreeGrafter"/>
</dbReference>
<dbReference type="GO" id="GO:0033314">
    <property type="term" value="P:mitotic DNA replication checkpoint signaling"/>
    <property type="evidence" value="ECO:0007669"/>
    <property type="project" value="TreeGrafter"/>
</dbReference>
<dbReference type="PANTHER" id="PTHR12900">
    <property type="entry name" value="MITOTIC AND DNA DAMAGE CHECKPOINT PROTEIN HUS1"/>
    <property type="match status" value="1"/>
</dbReference>
<comment type="similarity">
    <text evidence="2">Belongs to the HUS1 family.</text>
</comment>
<sequence length="290" mass="32571">PESNQIVAKGFHQSFPGPMKFQANIILPDIMANVLGILDKIAADCFMIMTPTHWSFRMITDSTTNDKAFVEFNVSSMFTQYTIESRSDNEIPLILTTGNLVRALRSAHGSHQAYIKLDSRNGQVCLCFQISKDRGEANIIQNVPVTLKPASSILTDCEPNVDLPQVRMKMPNLRILSRIVDRMKTVDECLKIEANTDGEAVFSAQNEMAHIRTMYRDLRFKSRSDSSQIMASVSATCTVSIKNFSKMLNCHVLDPSVVVGCIAENNWFVVYLELREMIGTVTYYIPLLSD</sequence>
<dbReference type="PIRSF" id="PIRSF011312">
    <property type="entry name" value="Cell_cycle_HUS1"/>
    <property type="match status" value="1"/>
</dbReference>
<evidence type="ECO:0000256" key="1">
    <source>
        <dbReference type="ARBA" id="ARBA00004123"/>
    </source>
</evidence>
<dbReference type="GO" id="GO:0031573">
    <property type="term" value="P:mitotic intra-S DNA damage checkpoint signaling"/>
    <property type="evidence" value="ECO:0007669"/>
    <property type="project" value="TreeGrafter"/>
</dbReference>
<dbReference type="AlphaFoldDB" id="A0A0H5QLB8"/>
<feature type="non-terminal residue" evidence="4">
    <location>
        <position position="1"/>
    </location>
</feature>
<dbReference type="GO" id="GO:0030896">
    <property type="term" value="C:checkpoint clamp complex"/>
    <property type="evidence" value="ECO:0007669"/>
    <property type="project" value="InterPro"/>
</dbReference>
<keyword evidence="3" id="KW-0539">Nucleus</keyword>
<dbReference type="GO" id="GO:0006289">
    <property type="term" value="P:nucleotide-excision repair"/>
    <property type="evidence" value="ECO:0007669"/>
    <property type="project" value="TreeGrafter"/>
</dbReference>
<evidence type="ECO:0000256" key="3">
    <source>
        <dbReference type="ARBA" id="ARBA00023242"/>
    </source>
</evidence>
<comment type="subcellular location">
    <subcellularLocation>
        <location evidence="1">Nucleus</location>
    </subcellularLocation>
</comment>
<dbReference type="EMBL" id="HACM01002488">
    <property type="protein sequence ID" value="CRZ02930.1"/>
    <property type="molecule type" value="Transcribed_RNA"/>
</dbReference>
<name>A0A0H5QLB8_9EUKA</name>
<reference evidence="4" key="1">
    <citation type="submission" date="2015-04" db="EMBL/GenBank/DDBJ databases">
        <title>The genome sequence of the plant pathogenic Rhizarian Plasmodiophora brassicae reveals insights in its biotrophic life cycle and the origin of chitin synthesis.</title>
        <authorList>
            <person name="Schwelm A."/>
            <person name="Fogelqvist J."/>
            <person name="Knaust A."/>
            <person name="Julke S."/>
            <person name="Lilja T."/>
            <person name="Dhandapani V."/>
            <person name="Bonilla-Rosso G."/>
            <person name="Karlsson M."/>
            <person name="Shevchenko A."/>
            <person name="Choi S.R."/>
            <person name="Kim H.G."/>
            <person name="Park J.Y."/>
            <person name="Lim Y.P."/>
            <person name="Ludwig-Muller J."/>
            <person name="Dixelius C."/>
        </authorList>
    </citation>
    <scope>NUCLEOTIDE SEQUENCE</scope>
    <source>
        <tissue evidence="4">Potato root galls</tissue>
    </source>
</reference>
<evidence type="ECO:0008006" key="5">
    <source>
        <dbReference type="Google" id="ProtNLM"/>
    </source>
</evidence>
<dbReference type="Gene3D" id="3.70.10.10">
    <property type="match status" value="1"/>
</dbReference>
<dbReference type="GO" id="GO:0000724">
    <property type="term" value="P:double-strand break repair via homologous recombination"/>
    <property type="evidence" value="ECO:0007669"/>
    <property type="project" value="TreeGrafter"/>
</dbReference>
<dbReference type="GO" id="GO:0005730">
    <property type="term" value="C:nucleolus"/>
    <property type="evidence" value="ECO:0007669"/>
    <property type="project" value="InterPro"/>
</dbReference>
<dbReference type="PANTHER" id="PTHR12900:SF0">
    <property type="entry name" value="CHECKPOINT PROTEIN"/>
    <property type="match status" value="1"/>
</dbReference>
<evidence type="ECO:0000313" key="4">
    <source>
        <dbReference type="EMBL" id="CRZ02930.1"/>
    </source>
</evidence>
<proteinExistence type="inferred from homology"/>
<accession>A0A0H5QLB8</accession>
<dbReference type="GO" id="GO:0044778">
    <property type="term" value="P:meiotic DNA integrity checkpoint signaling"/>
    <property type="evidence" value="ECO:0007669"/>
    <property type="project" value="TreeGrafter"/>
</dbReference>
<organism evidence="4">
    <name type="scientific">Spongospora subterranea</name>
    <dbReference type="NCBI Taxonomy" id="70186"/>
    <lineage>
        <taxon>Eukaryota</taxon>
        <taxon>Sar</taxon>
        <taxon>Rhizaria</taxon>
        <taxon>Endomyxa</taxon>
        <taxon>Phytomyxea</taxon>
        <taxon>Plasmodiophorida</taxon>
        <taxon>Plasmodiophoridae</taxon>
        <taxon>Spongospora</taxon>
    </lineage>
</organism>
<evidence type="ECO:0000256" key="2">
    <source>
        <dbReference type="ARBA" id="ARBA00005563"/>
    </source>
</evidence>
<dbReference type="GO" id="GO:0000723">
    <property type="term" value="P:telomere maintenance"/>
    <property type="evidence" value="ECO:0007669"/>
    <property type="project" value="TreeGrafter"/>
</dbReference>
<protein>
    <recommendedName>
        <fullName evidence="5">Checkpoint protein</fullName>
    </recommendedName>
</protein>
<dbReference type="Pfam" id="PF04005">
    <property type="entry name" value="Hus1"/>
    <property type="match status" value="1"/>
</dbReference>
<dbReference type="InterPro" id="IPR007150">
    <property type="entry name" value="HUS1/Mec3"/>
</dbReference>